<evidence type="ECO:0000313" key="4">
    <source>
        <dbReference type="Proteomes" id="UP000501168"/>
    </source>
</evidence>
<dbReference type="AlphaFoldDB" id="A0A6G9IE40"/>
<keyword evidence="4" id="KW-1185">Reference proteome</keyword>
<dbReference type="Proteomes" id="UP000501168">
    <property type="component" value="Chromosome"/>
</dbReference>
<dbReference type="InterPro" id="IPR006121">
    <property type="entry name" value="HMA_dom"/>
</dbReference>
<name>A0A6G9IE40_9GAMM</name>
<evidence type="ECO:0000313" key="3">
    <source>
        <dbReference type="EMBL" id="QIQ22503.1"/>
    </source>
</evidence>
<feature type="domain" description="HMA" evidence="2">
    <location>
        <begin position="1"/>
        <end position="63"/>
    </location>
</feature>
<keyword evidence="1" id="KW-0479">Metal-binding</keyword>
<dbReference type="Pfam" id="PF00403">
    <property type="entry name" value="HMA"/>
    <property type="match status" value="1"/>
</dbReference>
<protein>
    <submittedName>
        <fullName evidence="3">Heavy-metal-associated domain-containing protein</fullName>
    </submittedName>
</protein>
<dbReference type="GO" id="GO:0046872">
    <property type="term" value="F:metal ion binding"/>
    <property type="evidence" value="ECO:0007669"/>
    <property type="project" value="UniProtKB-KW"/>
</dbReference>
<dbReference type="InterPro" id="IPR017969">
    <property type="entry name" value="Heavy-metal-associated_CS"/>
</dbReference>
<dbReference type="Gene3D" id="3.30.70.100">
    <property type="match status" value="1"/>
</dbReference>
<accession>A0A6G9IE40</accession>
<proteinExistence type="predicted"/>
<dbReference type="SUPFAM" id="SSF55008">
    <property type="entry name" value="HMA, heavy metal-associated domain"/>
    <property type="match status" value="1"/>
</dbReference>
<dbReference type="PROSITE" id="PS01047">
    <property type="entry name" value="HMA_1"/>
    <property type="match status" value="1"/>
</dbReference>
<dbReference type="EMBL" id="CP050253">
    <property type="protein sequence ID" value="QIQ22503.1"/>
    <property type="molecule type" value="Genomic_DNA"/>
</dbReference>
<evidence type="ECO:0000259" key="2">
    <source>
        <dbReference type="PROSITE" id="PS50846"/>
    </source>
</evidence>
<dbReference type="CDD" id="cd00371">
    <property type="entry name" value="HMA"/>
    <property type="match status" value="1"/>
</dbReference>
<organism evidence="3 4">
    <name type="scientific">Zophobihabitans entericus</name>
    <dbReference type="NCBI Taxonomy" id="1635327"/>
    <lineage>
        <taxon>Bacteria</taxon>
        <taxon>Pseudomonadati</taxon>
        <taxon>Pseudomonadota</taxon>
        <taxon>Gammaproteobacteria</taxon>
        <taxon>Orbales</taxon>
        <taxon>Orbaceae</taxon>
        <taxon>Zophobihabitans</taxon>
    </lineage>
</organism>
<reference evidence="3 4" key="1">
    <citation type="submission" date="2020-03" db="EMBL/GenBank/DDBJ databases">
        <title>Complete genome sequence of Orbus sp. IPMB12 (BCRC 80908).</title>
        <authorList>
            <person name="Lo W.-S."/>
            <person name="Chang T.-H."/>
            <person name="Kuo C.-H."/>
        </authorList>
    </citation>
    <scope>NUCLEOTIDE SEQUENCE [LARGE SCALE GENOMIC DNA]</scope>
    <source>
        <strain evidence="3 4">IPMB12</strain>
    </source>
</reference>
<dbReference type="KEGG" id="orb:IPMB12_11645"/>
<gene>
    <name evidence="3" type="ORF">IPMB12_11645</name>
</gene>
<sequence>MMKLIVNNMSCGHCVKTVTKAIQSIDSAAKVDVDLAKKEVAITGNVSLEAAIKAINDAGFEYVKQA</sequence>
<dbReference type="PROSITE" id="PS50846">
    <property type="entry name" value="HMA_2"/>
    <property type="match status" value="1"/>
</dbReference>
<evidence type="ECO:0000256" key="1">
    <source>
        <dbReference type="ARBA" id="ARBA00022723"/>
    </source>
</evidence>
<dbReference type="InterPro" id="IPR036163">
    <property type="entry name" value="HMA_dom_sf"/>
</dbReference>
<dbReference type="InParanoid" id="A0A6G9IE40"/>